<dbReference type="AlphaFoldDB" id="A0A2Z1V0E1"/>
<keyword evidence="2" id="KW-0378">Hydrolase</keyword>
<sequence length="600" mass="68969">MKPTTEILARISQNSLANKEEVFTKLYRYLLRPDIYFVAYKNLYANNGAATKGVNEDTADGFSEAKIDSIIKALADETYQPMPVRRTYIQKKNNRKKLRPLGIPTFTDKLVQEVLRMILEAVYEPIFLDVSHGFRPKRSCHTALKQLRREFNGTRWFVEGDIKGCFDNINHAVLVGLLNNKIKDARITKLIYKFLKAGYLENWQYHKTYSGTPQGGIISPLLANIYLHELDKFVMKLKSEFDTPGVGQITPEYRELHNEIKRLSHRLTKVTGEERKMVLAEYKPKRQKLMTIPCTAQTDKKLKYVRYADDFLIAVKGNREDCQWIKSKLAEFIGDTLKMELSEDKTLITHSSKCARFLGYDVRVRRSGKIKRGGPGHVKMRTLNGGVELLVPLNDKICQFVFTKGVAIQKKDGSMFPVHRKYLVGLTDLEIVSVYNAELRGICNYYGMASNFCKLHYLAYLMEYSCLKTLASKHKTSLSKTIDKFNDGTGKWGIPYETKLESKRRYFAKYADCKGKGPATDYISNAAVVYGYAVNTLENRLKAKVCELCGTTESDHYEVHHINKLKNLKGKERWEIAMIAKHRKTLVVCRDCHRSIIHKK</sequence>
<proteinExistence type="predicted"/>
<keyword evidence="2" id="KW-0540">Nuclease</keyword>
<dbReference type="SUPFAM" id="SSF56672">
    <property type="entry name" value="DNA/RNA polymerases"/>
    <property type="match status" value="1"/>
</dbReference>
<dbReference type="EMBL" id="KU558763">
    <property type="protein sequence ID" value="ANW86174.1"/>
    <property type="molecule type" value="Genomic_DNA"/>
</dbReference>
<evidence type="ECO:0000313" key="2">
    <source>
        <dbReference type="EMBL" id="ANW86174.1"/>
    </source>
</evidence>
<keyword evidence="2" id="KW-0808">Transferase</keyword>
<name>A0A2Z1V0E1_CLODI</name>
<dbReference type="InterPro" id="IPR024937">
    <property type="entry name" value="Domain_X"/>
</dbReference>
<dbReference type="Pfam" id="PF21368">
    <property type="entry name" value="AI2M-like_HNH"/>
    <property type="match status" value="1"/>
</dbReference>
<dbReference type="InterPro" id="IPR049030">
    <property type="entry name" value="AI2M-like_HNH"/>
</dbReference>
<evidence type="ECO:0000259" key="1">
    <source>
        <dbReference type="PROSITE" id="PS50878"/>
    </source>
</evidence>
<dbReference type="GO" id="GO:0003964">
    <property type="term" value="F:RNA-directed DNA polymerase activity"/>
    <property type="evidence" value="ECO:0007669"/>
    <property type="project" value="UniProtKB-KW"/>
</dbReference>
<dbReference type="PANTHER" id="PTHR34047">
    <property type="entry name" value="NUCLEAR INTRON MATURASE 1, MITOCHONDRIAL-RELATED"/>
    <property type="match status" value="1"/>
</dbReference>
<organism evidence="2">
    <name type="scientific">Clostridioides difficile</name>
    <name type="common">Peptoclostridium difficile</name>
    <dbReference type="NCBI Taxonomy" id="1496"/>
    <lineage>
        <taxon>Bacteria</taxon>
        <taxon>Bacillati</taxon>
        <taxon>Bacillota</taxon>
        <taxon>Clostridia</taxon>
        <taxon>Peptostreptococcales</taxon>
        <taxon>Peptostreptococcaceae</taxon>
        <taxon>Clostridioides</taxon>
    </lineage>
</organism>
<dbReference type="Pfam" id="PF00078">
    <property type="entry name" value="RVT_1"/>
    <property type="match status" value="2"/>
</dbReference>
<dbReference type="CDD" id="cd01651">
    <property type="entry name" value="RT_G2_intron"/>
    <property type="match status" value="1"/>
</dbReference>
<dbReference type="InterPro" id="IPR000477">
    <property type="entry name" value="RT_dom"/>
</dbReference>
<protein>
    <submittedName>
        <fullName evidence="2">Reverse transcriptase/maturase/endonuclease</fullName>
    </submittedName>
</protein>
<dbReference type="InterPro" id="IPR051083">
    <property type="entry name" value="GrpII_Intron_Splice-Mob/Def"/>
</dbReference>
<dbReference type="GO" id="GO:0006397">
    <property type="term" value="P:mRNA processing"/>
    <property type="evidence" value="ECO:0007669"/>
    <property type="project" value="InterPro"/>
</dbReference>
<keyword evidence="2" id="KW-0695">RNA-directed DNA polymerase</keyword>
<accession>A0A2Z1V0E1</accession>
<dbReference type="PANTHER" id="PTHR34047:SF8">
    <property type="entry name" value="PROTEIN YKFC"/>
    <property type="match status" value="1"/>
</dbReference>
<keyword evidence="2" id="KW-0255">Endonuclease</keyword>
<reference evidence="2" key="1">
    <citation type="journal article" date="2016" name="MSphere">
        <title>A Phenotypically Silent vanB2 Operon Carried on a Tn1549-Like Element in Clostridium difficile.</title>
        <authorList>
            <person name="Knight D.R."/>
            <person name="Androga G.O."/>
            <person name="Ballard S.A."/>
            <person name="Howden B.P."/>
            <person name="Riley T.V."/>
        </authorList>
    </citation>
    <scope>NUCLEOTIDE SEQUENCE</scope>
    <source>
        <strain evidence="2">AI0499</strain>
    </source>
</reference>
<feature type="domain" description="Reverse transcriptase" evidence="1">
    <location>
        <begin position="70"/>
        <end position="362"/>
    </location>
</feature>
<dbReference type="Pfam" id="PF01348">
    <property type="entry name" value="Intron_maturas2"/>
    <property type="match status" value="1"/>
</dbReference>
<dbReference type="InterPro" id="IPR043502">
    <property type="entry name" value="DNA/RNA_pol_sf"/>
</dbReference>
<keyword evidence="2" id="KW-0548">Nucleotidyltransferase</keyword>
<dbReference type="GO" id="GO:0004519">
    <property type="term" value="F:endonuclease activity"/>
    <property type="evidence" value="ECO:0007669"/>
    <property type="project" value="UniProtKB-KW"/>
</dbReference>
<dbReference type="PROSITE" id="PS50878">
    <property type="entry name" value="RT_POL"/>
    <property type="match status" value="1"/>
</dbReference>